<dbReference type="PANTHER" id="PTHR23339">
    <property type="entry name" value="TYROSINE SPECIFIC PROTEIN PHOSPHATASE AND DUAL SPECIFICITY PROTEIN PHOSPHATASE"/>
    <property type="match status" value="1"/>
</dbReference>
<dbReference type="PROSITE" id="PS50056">
    <property type="entry name" value="TYR_PHOSPHATASE_2"/>
    <property type="match status" value="1"/>
</dbReference>
<evidence type="ECO:0000256" key="1">
    <source>
        <dbReference type="ARBA" id="ARBA00013064"/>
    </source>
</evidence>
<reference evidence="4 5" key="1">
    <citation type="submission" date="2018-09" db="EMBL/GenBank/DDBJ databases">
        <authorList>
            <person name="Zhu H."/>
        </authorList>
    </citation>
    <scope>NUCLEOTIDE SEQUENCE [LARGE SCALE GENOMIC DNA]</scope>
    <source>
        <strain evidence="4 5">K1S02-6</strain>
    </source>
</reference>
<dbReference type="InterPro" id="IPR001763">
    <property type="entry name" value="Rhodanese-like_dom"/>
</dbReference>
<evidence type="ECO:0000259" key="2">
    <source>
        <dbReference type="PROSITE" id="PS50056"/>
    </source>
</evidence>
<dbReference type="AlphaFoldDB" id="A0A418XBK1"/>
<dbReference type="InterPro" id="IPR016130">
    <property type="entry name" value="Tyr_Pase_AS"/>
</dbReference>
<dbReference type="Proteomes" id="UP000284021">
    <property type="component" value="Unassembled WGS sequence"/>
</dbReference>
<sequence>MQQHPYSILTAADVKGQLIFTPCPGTKDTSVADALDTLKGAGASALVTLMPREELLQNEIDLLPEGCQLLGIEWFHLPVEDEQAPGEPFQAAWEQHRERIKQLLVEGKNIAIHCKGGSGRTGLIAAQLLIECGVPFREAINEVQALRPRSLQLPAHVQYIAQFNSDKSGAN</sequence>
<name>A0A418XBK1_9PSED</name>
<dbReference type="EMBL" id="QYUR01000006">
    <property type="protein sequence ID" value="RJG09892.1"/>
    <property type="molecule type" value="Genomic_DNA"/>
</dbReference>
<accession>A0A418XBK1</accession>
<dbReference type="InterPro" id="IPR050561">
    <property type="entry name" value="PTP"/>
</dbReference>
<feature type="domain" description="Rhodanese" evidence="3">
    <location>
        <begin position="85"/>
        <end position="145"/>
    </location>
</feature>
<dbReference type="OrthoDB" id="9806482at2"/>
<dbReference type="PROSITE" id="PS00383">
    <property type="entry name" value="TYR_PHOSPHATASE_1"/>
    <property type="match status" value="1"/>
</dbReference>
<comment type="caution">
    <text evidence="4">The sequence shown here is derived from an EMBL/GenBank/DDBJ whole genome shotgun (WGS) entry which is preliminary data.</text>
</comment>
<keyword evidence="5" id="KW-1185">Reference proteome</keyword>
<dbReference type="EC" id="3.1.3.48" evidence="1"/>
<dbReference type="Pfam" id="PF22785">
    <property type="entry name" value="Tc-R-P"/>
    <property type="match status" value="1"/>
</dbReference>
<protein>
    <recommendedName>
        <fullName evidence="1">protein-tyrosine-phosphatase</fullName>
        <ecNumber evidence="1">3.1.3.48</ecNumber>
    </recommendedName>
</protein>
<organism evidence="4 5">
    <name type="scientific">Pseudomonas cavernicola</name>
    <dbReference type="NCBI Taxonomy" id="2320866"/>
    <lineage>
        <taxon>Bacteria</taxon>
        <taxon>Pseudomonadati</taxon>
        <taxon>Pseudomonadota</taxon>
        <taxon>Gammaproteobacteria</taxon>
        <taxon>Pseudomonadales</taxon>
        <taxon>Pseudomonadaceae</taxon>
        <taxon>Pseudomonas</taxon>
    </lineage>
</organism>
<evidence type="ECO:0000313" key="4">
    <source>
        <dbReference type="EMBL" id="RJG09892.1"/>
    </source>
</evidence>
<dbReference type="SUPFAM" id="SSF52799">
    <property type="entry name" value="(Phosphotyrosine protein) phosphatases II"/>
    <property type="match status" value="1"/>
</dbReference>
<gene>
    <name evidence="4" type="ORF">D3879_17695</name>
</gene>
<evidence type="ECO:0000313" key="5">
    <source>
        <dbReference type="Proteomes" id="UP000284021"/>
    </source>
</evidence>
<proteinExistence type="predicted"/>
<evidence type="ECO:0000259" key="3">
    <source>
        <dbReference type="PROSITE" id="PS50206"/>
    </source>
</evidence>
<dbReference type="InterPro" id="IPR000387">
    <property type="entry name" value="Tyr_Pase_dom"/>
</dbReference>
<dbReference type="RefSeq" id="WP_119955582.1">
    <property type="nucleotide sequence ID" value="NZ_QYUR01000006.1"/>
</dbReference>
<feature type="domain" description="Tyrosine specific protein phosphatases" evidence="2">
    <location>
        <begin position="94"/>
        <end position="158"/>
    </location>
</feature>
<dbReference type="InterPro" id="IPR029021">
    <property type="entry name" value="Prot-tyrosine_phosphatase-like"/>
</dbReference>
<dbReference type="PROSITE" id="PS50206">
    <property type="entry name" value="RHODANESE_3"/>
    <property type="match status" value="1"/>
</dbReference>
<dbReference type="GO" id="GO:0004725">
    <property type="term" value="F:protein tyrosine phosphatase activity"/>
    <property type="evidence" value="ECO:0007669"/>
    <property type="project" value="UniProtKB-EC"/>
</dbReference>
<dbReference type="Gene3D" id="3.90.190.10">
    <property type="entry name" value="Protein tyrosine phosphatase superfamily"/>
    <property type="match status" value="1"/>
</dbReference>